<gene>
    <name evidence="1" type="primary">ZNRF1</name>
</gene>
<dbReference type="OrthoDB" id="10057496at2759"/>
<proteinExistence type="predicted"/>
<reference evidence="1" key="1">
    <citation type="journal article" date="2013" name="PLoS ONE">
        <title>Direct detection of alternative open reading frames translation products in human significantly expands the proteome.</title>
        <authorList>
            <person name="Vanderperre B."/>
            <person name="Lucier J.-F."/>
            <person name="Motard J."/>
            <person name="Tremblay G."/>
            <person name="Vanderperre S."/>
            <person name="Wisztorski M."/>
            <person name="Salzet M."/>
            <person name="Boisvert F.-M."/>
            <person name="Roucou X."/>
        </authorList>
    </citation>
    <scope>NUCLEOTIDE SEQUENCE</scope>
</reference>
<sequence length="49" mass="6254">MFENILAIDVHTWHQPMQDRFLYLYIKIQKKTYKMFKKMFKAWEKSFLH</sequence>
<dbReference type="AlphaFoldDB" id="L8E9D1"/>
<name>L8E9D1_HUMAN</name>
<protein>
    <submittedName>
        <fullName evidence="1">Alternative protein ZNRF1</fullName>
    </submittedName>
</protein>
<organism evidence="1">
    <name type="scientific">Homo sapiens</name>
    <name type="common">Human</name>
    <dbReference type="NCBI Taxonomy" id="9606"/>
    <lineage>
        <taxon>Eukaryota</taxon>
        <taxon>Metazoa</taxon>
        <taxon>Chordata</taxon>
        <taxon>Craniata</taxon>
        <taxon>Vertebrata</taxon>
        <taxon>Euteleostomi</taxon>
        <taxon>Mammalia</taxon>
        <taxon>Eutheria</taxon>
        <taxon>Euarchontoglires</taxon>
        <taxon>Primates</taxon>
        <taxon>Haplorrhini</taxon>
        <taxon>Catarrhini</taxon>
        <taxon>Hominidae</taxon>
        <taxon>Homo</taxon>
    </lineage>
</organism>
<accession>L8E9D1</accession>
<dbReference type="EMBL" id="HF584262">
    <property type="protein sequence ID" value="CCQ43759.1"/>
    <property type="molecule type" value="Genomic_DNA"/>
</dbReference>
<evidence type="ECO:0000313" key="1">
    <source>
        <dbReference type="EMBL" id="CCQ43759.1"/>
    </source>
</evidence>
<dbReference type="ChiTaRS" id="ZNRF1">
    <property type="organism name" value="human"/>
</dbReference>